<name>A0A3Q0J8Y1_DIACI</name>
<organism evidence="1 2">
    <name type="scientific">Diaphorina citri</name>
    <name type="common">Asian citrus psyllid</name>
    <dbReference type="NCBI Taxonomy" id="121845"/>
    <lineage>
        <taxon>Eukaryota</taxon>
        <taxon>Metazoa</taxon>
        <taxon>Ecdysozoa</taxon>
        <taxon>Arthropoda</taxon>
        <taxon>Hexapoda</taxon>
        <taxon>Insecta</taxon>
        <taxon>Pterygota</taxon>
        <taxon>Neoptera</taxon>
        <taxon>Paraneoptera</taxon>
        <taxon>Hemiptera</taxon>
        <taxon>Sternorrhyncha</taxon>
        <taxon>Psylloidea</taxon>
        <taxon>Psyllidae</taxon>
        <taxon>Diaphorininae</taxon>
        <taxon>Diaphorina</taxon>
    </lineage>
</organism>
<proteinExistence type="predicted"/>
<evidence type="ECO:0000313" key="1">
    <source>
        <dbReference type="Proteomes" id="UP000079169"/>
    </source>
</evidence>
<sequence>MYMKVPEKQEGVDLTPYLDKKESLVQHYQYDKKRAWLHTRYRDFTARRNRHKEPPEIYDWEYIYKVAFETRPMDARKRFFEQGLDPLEERRMGTGSKDYGYTKEYQYDRRYIRKRDRVEGDKRKYEETFYPDIF</sequence>
<protein>
    <submittedName>
        <fullName evidence="2">Uncharacterized protein LOC103514391 isoform X1</fullName>
    </submittedName>
</protein>
<dbReference type="CTD" id="10884"/>
<dbReference type="AlphaFoldDB" id="A0A3Q0J8Y1"/>
<dbReference type="GeneID" id="103514391"/>
<gene>
    <name evidence="2" type="primary">LOC103514391</name>
</gene>
<dbReference type="Proteomes" id="UP000079169">
    <property type="component" value="Unplaced"/>
</dbReference>
<dbReference type="RefSeq" id="XP_026683175.1">
    <property type="nucleotide sequence ID" value="XM_026827374.1"/>
</dbReference>
<accession>A0A3Q0J8Y1</accession>
<dbReference type="KEGG" id="dci:103514391"/>
<reference evidence="2" key="1">
    <citation type="submission" date="2025-08" db="UniProtKB">
        <authorList>
            <consortium name="RefSeq"/>
        </authorList>
    </citation>
    <scope>IDENTIFICATION</scope>
</reference>
<keyword evidence="1" id="KW-1185">Reference proteome</keyword>
<evidence type="ECO:0000313" key="2">
    <source>
        <dbReference type="RefSeq" id="XP_026683175.1"/>
    </source>
</evidence>